<dbReference type="InterPro" id="IPR002539">
    <property type="entry name" value="MaoC-like_dom"/>
</dbReference>
<feature type="non-terminal residue" evidence="2">
    <location>
        <position position="247"/>
    </location>
</feature>
<organism evidence="2">
    <name type="scientific">marine metagenome</name>
    <dbReference type="NCBI Taxonomy" id="408172"/>
    <lineage>
        <taxon>unclassified sequences</taxon>
        <taxon>metagenomes</taxon>
        <taxon>ecological metagenomes</taxon>
    </lineage>
</organism>
<dbReference type="SUPFAM" id="SSF54637">
    <property type="entry name" value="Thioesterase/thiol ester dehydrase-isomerase"/>
    <property type="match status" value="2"/>
</dbReference>
<gene>
    <name evidence="2" type="ORF">METZ01_LOCUS72052</name>
</gene>
<dbReference type="AlphaFoldDB" id="A0A381TUM0"/>
<feature type="domain" description="MaoC-like" evidence="1">
    <location>
        <begin position="189"/>
        <end position="246"/>
    </location>
</feature>
<protein>
    <recommendedName>
        <fullName evidence="1">MaoC-like domain-containing protein</fullName>
    </recommendedName>
</protein>
<dbReference type="EMBL" id="UINC01005119">
    <property type="protein sequence ID" value="SVA19198.1"/>
    <property type="molecule type" value="Genomic_DNA"/>
</dbReference>
<reference evidence="2" key="1">
    <citation type="submission" date="2018-05" db="EMBL/GenBank/DDBJ databases">
        <authorList>
            <person name="Lanie J.A."/>
            <person name="Ng W.-L."/>
            <person name="Kazmierczak K.M."/>
            <person name="Andrzejewski T.M."/>
            <person name="Davidsen T.M."/>
            <person name="Wayne K.J."/>
            <person name="Tettelin H."/>
            <person name="Glass J.I."/>
            <person name="Rusch D."/>
            <person name="Podicherti R."/>
            <person name="Tsui H.-C.T."/>
            <person name="Winkler M.E."/>
        </authorList>
    </citation>
    <scope>NUCLEOTIDE SEQUENCE</scope>
</reference>
<evidence type="ECO:0000259" key="1">
    <source>
        <dbReference type="Pfam" id="PF01575"/>
    </source>
</evidence>
<sequence length="247" mass="28351">MTTEQHHSDEAFVGKQLEPRSFEISKKTVNDYFEGLKVDRSAYENITEEELVTPSMVIIDAESISGASFRNNFGNLWMRQEVDFHAPLPTEEKLDVRSRVLDIYEWRNRTIVLQESEIFNEDKELLGAMRHHQSYLLDQSSGKVALRKPSDKEGVRKFDVPTGELLEPVSSEIDLEMCGTFFHGNKNYHTDKTASEELGFEEVVVGGKMTISYIGDMLDRTFGERWFRGGKLDVKFTNIVWPGDKVT</sequence>
<dbReference type="InterPro" id="IPR029069">
    <property type="entry name" value="HotDog_dom_sf"/>
</dbReference>
<accession>A0A381TUM0</accession>
<name>A0A381TUM0_9ZZZZ</name>
<proteinExistence type="predicted"/>
<dbReference type="Gene3D" id="3.10.129.10">
    <property type="entry name" value="Hotdog Thioesterase"/>
    <property type="match status" value="1"/>
</dbReference>
<evidence type="ECO:0000313" key="2">
    <source>
        <dbReference type="EMBL" id="SVA19198.1"/>
    </source>
</evidence>
<dbReference type="Pfam" id="PF01575">
    <property type="entry name" value="MaoC_dehydratas"/>
    <property type="match status" value="1"/>
</dbReference>